<feature type="compositionally biased region" description="Low complexity" evidence="1">
    <location>
        <begin position="1012"/>
        <end position="1028"/>
    </location>
</feature>
<name>A0A8J2KPZ6_9HEXA</name>
<feature type="region of interest" description="Disordered" evidence="1">
    <location>
        <begin position="444"/>
        <end position="912"/>
    </location>
</feature>
<reference evidence="3" key="1">
    <citation type="submission" date="2021-06" db="EMBL/GenBank/DDBJ databases">
        <authorList>
            <person name="Hodson N. C."/>
            <person name="Mongue J. A."/>
            <person name="Jaron S. K."/>
        </authorList>
    </citation>
    <scope>NUCLEOTIDE SEQUENCE</scope>
</reference>
<feature type="compositionally biased region" description="Polar residues" evidence="1">
    <location>
        <begin position="145"/>
        <end position="154"/>
    </location>
</feature>
<feature type="region of interest" description="Disordered" evidence="1">
    <location>
        <begin position="1891"/>
        <end position="1910"/>
    </location>
</feature>
<feature type="compositionally biased region" description="Polar residues" evidence="1">
    <location>
        <begin position="53"/>
        <end position="65"/>
    </location>
</feature>
<feature type="region of interest" description="Disordered" evidence="1">
    <location>
        <begin position="1821"/>
        <end position="1870"/>
    </location>
</feature>
<feature type="compositionally biased region" description="Pro residues" evidence="1">
    <location>
        <begin position="167"/>
        <end position="179"/>
    </location>
</feature>
<sequence>MRGYEWKSSLILLLLCHSIIPTQSFFFRPFFRRQSPPLASSNRDHVVSGAEASEQQPTSLAISTRPSQNPQLLYATVSNQDFHVPKSLCIACEKFPWTPVAGADTPTLGLQSQQIQSTIPEQPSVTLVVNKLGGGNRRPFAIQFDSSQTQNNVGSAPAPIVNSVNQEPPPPEPSAPPAPEYGTPDTRQPTVLQPVRSGPVWHPTSRPAQFYQTPALSSQLTSQTAQNTLQPAQVQTVSLSFNNEAPPPFPPQRPSQQRPSLLQPVRTIGPYRESFQPPSSPLFFTTPKPVDQSPPQPPVAPPSKFNFRVVRPGGWGDSLGFSKNRPPIPPITVGTFLAASQQDKQKQNQGFQIQGVQPAQLIYHEHIKVNENLSVPGPIGNQYGVPNAPAPTGSSQQQSQPESPPPTPPQPQQAPQNIKVPILPGPIGSLIINQLPFNNFPSRFTFPKLGPGRQQYGPPRPPNQQYGFPLQNRPISSGQYGPPINFGPLPQNRPPPLPSNYGPPPSPPANYGPPPQNQAPPPSGSYGPPAPPNQPPPQNQPPSGNYGPPPQNQPPSGNYGPPPQSQPPSNNFGPPAQSQPPSNNFGPPPQNQPPSNNFGPPPQNQPPSNNFGPPPQSQPPSGNYGPPPQNQPPSGNYGPPPQSQPPSNNFGPPPQNQPPSNNFGPPPQNQPPSNNFGPPPQSQPPSNNFGPPPQSQPPSGSYGPPPQSQPPPNNFGPPPQNQAPSNDFVPPPQSPPSGPSGNYGPPPQSPPSAPAGNYGPPPQSPPSGPPSNYGSPPQSPPSAPSGNFGTPSATPPLLSIQMRPPKHFGPPLFGISRPQPPSQYGFPPQQGLPLHFRPPAARDHYEPPALPAPTQPFIGPQPAPTQPAPDSVTPAPEEQPRNPISDQPAPTPPPNYGPPPGFISQLHSNFPQNLPSPSLPERPFPPVISYGPPKNGNHQGPTFFIIPQNSNFMPNPPQSLSLDMQPPLQQVYAPNYGLPMNFAPNFQLQPPAPSFNQQPLFGLQSSSNFVQQSSSNFVQQQSSNFVQQPTAPSGGSQQLPTEYGQAPPSFSSPQQTGPSSDEGTDSQPPSPSGPSEQAYYPSPSAPSESEIPADKLLPDQVPATNVQVEPVEEPRDTTPVSIPYILQLHQENRGSQGNAGLVSSFQLRGNGNPNIVPIPVPKFVGSESQREIIHANLDFVPSPQKTTFSSPIPSRDGELVRNPHLQSAGESDNGSDGDRNFPHSEAGKAVGIQGGWEIIPATQYDITHLFKNGPEPNTQTRPDPLPVPVPIPVPASPPPTSPLFIVSSQTRTPEPSLVPDTSNQVDQVSPELSQDVRENGLSQQSVISGSMIQNFPSRPFSVGIPIVQATQVQQPNTQFDPLPPSIVSALHHAQRTSFLTHSHLVPSPEGSKETVYINSVAVQDQNGTEVENYSQTVATDTANVDEGKDSNRIENIRAIEHSPGAVPVGCNNDHWMVPADGQKNQVLVPSGKAPYFLYYPTPVQQSSVYWVEQPTPQFSPSITQPISTLAPANQLYDPKATAGSQTVFSPPVFGWSPKVVPTSNALVTDEKEEKVRKQYEQELSPRPTTRTPFDIISVGKESLEEENVQSIENVELSRTTTQSPVTTTQPLFKRPTQFRPSLPVIAPAPSESFRPTDYETSTPKFFDSTEFVKIKSFGRLKSPKLVDEALSSEKTYTEIIGPTTTADCITDATTETPLVVTSANAIDASTTTQQTTFSTFGTTRTKNGGPERIRLRVGARFPAGRPSISSTLYPTTTTPEPELITGTPSSATVVPVYRPSTIEPFTGSSLRTTAGIIPTPTNSHVPFNHLLTLEDIYKNSETKQVEENRETIGTSTEQSTSFSVSVDTHLSSSSVSSPAFGEKERTSPRKLYSPDEVAALGSDLQAQSILVSSTPRSSPDTFGSKTTRFSTTSEPDLVKLNTTTSTSSPTMVTSTKVVKTVRVRQRMRPGGSGFTGPIRSRFTHGGRVRIVQRPVTQEYIKNFPEFAAPEGESLGKEEEEEVKNALIDLKKIR</sequence>
<feature type="compositionally biased region" description="Pro residues" evidence="1">
    <location>
        <begin position="889"/>
        <end position="901"/>
    </location>
</feature>
<feature type="compositionally biased region" description="Polar residues" evidence="1">
    <location>
        <begin position="1204"/>
        <end position="1214"/>
    </location>
</feature>
<feature type="compositionally biased region" description="Pro residues" evidence="1">
    <location>
        <begin position="848"/>
        <end position="867"/>
    </location>
</feature>
<evidence type="ECO:0000256" key="2">
    <source>
        <dbReference type="SAM" id="SignalP"/>
    </source>
</evidence>
<feature type="region of interest" description="Disordered" evidence="1">
    <location>
        <begin position="1181"/>
        <end position="1227"/>
    </location>
</feature>
<feature type="region of interest" description="Disordered" evidence="1">
    <location>
        <begin position="1746"/>
        <end position="1767"/>
    </location>
</feature>
<comment type="caution">
    <text evidence="3">The sequence shown here is derived from an EMBL/GenBank/DDBJ whole genome shotgun (WGS) entry which is preliminary data.</text>
</comment>
<feature type="compositionally biased region" description="Pro residues" evidence="1">
    <location>
        <begin position="402"/>
        <end position="412"/>
    </location>
</feature>
<proteinExistence type="predicted"/>
<feature type="chain" id="PRO_5035175408" evidence="2">
    <location>
        <begin position="25"/>
        <end position="2013"/>
    </location>
</feature>
<gene>
    <name evidence="3" type="ORF">AFUS01_LOCUS31296</name>
</gene>
<feature type="compositionally biased region" description="Polar residues" evidence="1">
    <location>
        <begin position="1183"/>
        <end position="1192"/>
    </location>
</feature>
<accession>A0A8J2KPZ6</accession>
<feature type="compositionally biased region" description="Low complexity" evidence="1">
    <location>
        <begin position="1073"/>
        <end position="1090"/>
    </location>
</feature>
<feature type="compositionally biased region" description="Low complexity" evidence="1">
    <location>
        <begin position="413"/>
        <end position="422"/>
    </location>
</feature>
<feature type="region of interest" description="Disordered" evidence="1">
    <location>
        <begin position="240"/>
        <end position="260"/>
    </location>
</feature>
<protein>
    <submittedName>
        <fullName evidence="3">Uncharacterized protein</fullName>
    </submittedName>
</protein>
<evidence type="ECO:0000313" key="3">
    <source>
        <dbReference type="EMBL" id="CAG7820928.1"/>
    </source>
</evidence>
<feature type="compositionally biased region" description="Polar residues" evidence="1">
    <location>
        <begin position="1831"/>
        <end position="1840"/>
    </location>
</feature>
<feature type="region of interest" description="Disordered" evidence="1">
    <location>
        <begin position="145"/>
        <end position="207"/>
    </location>
</feature>
<feature type="region of interest" description="Disordered" evidence="1">
    <location>
        <begin position="1012"/>
        <end position="1092"/>
    </location>
</feature>
<feature type="compositionally biased region" description="Basic and acidic residues" evidence="1">
    <location>
        <begin position="1821"/>
        <end position="1830"/>
    </location>
</feature>
<feature type="signal peptide" evidence="2">
    <location>
        <begin position="1"/>
        <end position="24"/>
    </location>
</feature>
<feature type="compositionally biased region" description="Low complexity" evidence="1">
    <location>
        <begin position="567"/>
        <end position="585"/>
    </location>
</feature>
<feature type="compositionally biased region" description="Low complexity" evidence="1">
    <location>
        <begin position="450"/>
        <end position="467"/>
    </location>
</feature>
<feature type="region of interest" description="Disordered" evidence="1">
    <location>
        <begin position="39"/>
        <end position="65"/>
    </location>
</feature>
<keyword evidence="4" id="KW-1185">Reference proteome</keyword>
<feature type="compositionally biased region" description="Pro residues" evidence="1">
    <location>
        <begin position="491"/>
        <end position="540"/>
    </location>
</feature>
<feature type="compositionally biased region" description="Polar residues" evidence="1">
    <location>
        <begin position="1048"/>
        <end position="1061"/>
    </location>
</feature>
<dbReference type="Proteomes" id="UP000708208">
    <property type="component" value="Unassembled WGS sequence"/>
</dbReference>
<feature type="region of interest" description="Disordered" evidence="1">
    <location>
        <begin position="373"/>
        <end position="422"/>
    </location>
</feature>
<feature type="compositionally biased region" description="Polar residues" evidence="1">
    <location>
        <begin position="1029"/>
        <end position="1040"/>
    </location>
</feature>
<dbReference type="OrthoDB" id="10692949at2759"/>
<organism evidence="3 4">
    <name type="scientific">Allacma fusca</name>
    <dbReference type="NCBI Taxonomy" id="39272"/>
    <lineage>
        <taxon>Eukaryota</taxon>
        <taxon>Metazoa</taxon>
        <taxon>Ecdysozoa</taxon>
        <taxon>Arthropoda</taxon>
        <taxon>Hexapoda</taxon>
        <taxon>Collembola</taxon>
        <taxon>Symphypleona</taxon>
        <taxon>Sminthuridae</taxon>
        <taxon>Allacma</taxon>
    </lineage>
</organism>
<feature type="compositionally biased region" description="Pro residues" evidence="1">
    <location>
        <begin position="703"/>
        <end position="721"/>
    </location>
</feature>
<feature type="compositionally biased region" description="Pro residues" evidence="1">
    <location>
        <begin position="729"/>
        <end position="769"/>
    </location>
</feature>
<keyword evidence="2" id="KW-0732">Signal</keyword>
<evidence type="ECO:0000256" key="1">
    <source>
        <dbReference type="SAM" id="MobiDB-lite"/>
    </source>
</evidence>
<feature type="compositionally biased region" description="Low complexity" evidence="1">
    <location>
        <begin position="1841"/>
        <end position="1857"/>
    </location>
</feature>
<evidence type="ECO:0000313" key="4">
    <source>
        <dbReference type="Proteomes" id="UP000708208"/>
    </source>
</evidence>
<feature type="compositionally biased region" description="Basic and acidic residues" evidence="1">
    <location>
        <begin position="1216"/>
        <end position="1226"/>
    </location>
</feature>
<feature type="compositionally biased region" description="Low complexity" evidence="1">
    <location>
        <begin position="390"/>
        <end position="401"/>
    </location>
</feature>
<dbReference type="EMBL" id="CAJVCH010494621">
    <property type="protein sequence ID" value="CAG7820928.1"/>
    <property type="molecule type" value="Genomic_DNA"/>
</dbReference>